<dbReference type="AlphaFoldDB" id="T0GC73"/>
<dbReference type="InterPro" id="IPR001789">
    <property type="entry name" value="Sig_transdc_resp-reg_receiver"/>
</dbReference>
<organism evidence="10 11">
    <name type="scientific">Sphingobium quisquiliarum P25</name>
    <dbReference type="NCBI Taxonomy" id="1329909"/>
    <lineage>
        <taxon>Bacteria</taxon>
        <taxon>Pseudomonadati</taxon>
        <taxon>Pseudomonadota</taxon>
        <taxon>Alphaproteobacteria</taxon>
        <taxon>Sphingomonadales</taxon>
        <taxon>Sphingomonadaceae</taxon>
        <taxon>Sphingobium</taxon>
    </lineage>
</organism>
<dbReference type="RefSeq" id="WP_021239602.1">
    <property type="nucleotide sequence ID" value="NZ_ATHO01000155.1"/>
</dbReference>
<dbReference type="GO" id="GO:0004673">
    <property type="term" value="F:protein histidine kinase activity"/>
    <property type="evidence" value="ECO:0007669"/>
    <property type="project" value="UniProtKB-EC"/>
</dbReference>
<reference evidence="10 11" key="1">
    <citation type="journal article" date="2013" name="Genome Announc.">
        <title>Draft Genome Sequence of Sphingobium quisquiliarum Strain P25T, a Novel Hexachlorocyclohexane (HCH)-Degrading Bacterium Isolated from an HCH Dumpsite.</title>
        <authorList>
            <person name="Kumar Singh A."/>
            <person name="Sangwan N."/>
            <person name="Sharma A."/>
            <person name="Gupta V."/>
            <person name="Khurana J.P."/>
            <person name="Lal R."/>
        </authorList>
    </citation>
    <scope>NUCLEOTIDE SEQUENCE [LARGE SCALE GENOMIC DNA]</scope>
    <source>
        <strain evidence="10 11">P25</strain>
    </source>
</reference>
<evidence type="ECO:0000256" key="7">
    <source>
        <dbReference type="ARBA" id="ARBA00022840"/>
    </source>
</evidence>
<dbReference type="PROSITE" id="PS50110">
    <property type="entry name" value="RESPONSE_REGULATORY"/>
    <property type="match status" value="2"/>
</dbReference>
<gene>
    <name evidence="10" type="ORF">L288_17860</name>
</gene>
<feature type="modified residue" description="4-aspartylphosphate" evidence="8">
    <location>
        <position position="56"/>
    </location>
</feature>
<dbReference type="SUPFAM" id="SSF55785">
    <property type="entry name" value="PYP-like sensor domain (PAS domain)"/>
    <property type="match status" value="1"/>
</dbReference>
<dbReference type="InterPro" id="IPR036890">
    <property type="entry name" value="HATPase_C_sf"/>
</dbReference>
<dbReference type="Gene3D" id="3.30.565.10">
    <property type="entry name" value="Histidine kinase-like ATPase, C-terminal domain"/>
    <property type="match status" value="1"/>
</dbReference>
<evidence type="ECO:0000256" key="5">
    <source>
        <dbReference type="ARBA" id="ARBA00022741"/>
    </source>
</evidence>
<dbReference type="SMART" id="SM00448">
    <property type="entry name" value="REC"/>
    <property type="match status" value="2"/>
</dbReference>
<proteinExistence type="predicted"/>
<dbReference type="PATRIC" id="fig|1329909.3.peg.3437"/>
<dbReference type="InterPro" id="IPR011102">
    <property type="entry name" value="Sig_transdc_His_kinase_HWE"/>
</dbReference>
<evidence type="ECO:0000256" key="2">
    <source>
        <dbReference type="ARBA" id="ARBA00012438"/>
    </source>
</evidence>
<dbReference type="PANTHER" id="PTHR41523">
    <property type="entry name" value="TWO-COMPONENT SYSTEM SENSOR PROTEIN"/>
    <property type="match status" value="1"/>
</dbReference>
<dbReference type="InterPro" id="IPR000014">
    <property type="entry name" value="PAS"/>
</dbReference>
<dbReference type="Pfam" id="PF08448">
    <property type="entry name" value="PAS_4"/>
    <property type="match status" value="1"/>
</dbReference>
<keyword evidence="4" id="KW-0808">Transferase</keyword>
<keyword evidence="3 8" id="KW-0597">Phosphoprotein</keyword>
<dbReference type="PANTHER" id="PTHR41523:SF7">
    <property type="entry name" value="HISTIDINE KINASE"/>
    <property type="match status" value="1"/>
</dbReference>
<name>T0GC73_9SPHN</name>
<dbReference type="GO" id="GO:0000160">
    <property type="term" value="P:phosphorelay signal transduction system"/>
    <property type="evidence" value="ECO:0007669"/>
    <property type="project" value="InterPro"/>
</dbReference>
<comment type="caution">
    <text evidence="10">The sequence shown here is derived from an EMBL/GenBank/DDBJ whole genome shotgun (WGS) entry which is preliminary data.</text>
</comment>
<dbReference type="Gene3D" id="3.30.450.20">
    <property type="entry name" value="PAS domain"/>
    <property type="match status" value="1"/>
</dbReference>
<dbReference type="EMBL" id="ATHO01000155">
    <property type="protein sequence ID" value="EQB01326.1"/>
    <property type="molecule type" value="Genomic_DNA"/>
</dbReference>
<dbReference type="Gene3D" id="3.40.50.2300">
    <property type="match status" value="2"/>
</dbReference>
<evidence type="ECO:0000256" key="6">
    <source>
        <dbReference type="ARBA" id="ARBA00022777"/>
    </source>
</evidence>
<sequence length="610" mass="66022">MASESVKILAVDDVPENLAALDALLSREGLELLQARSGVEALELLLKQDVALALLDVQMPGMDGFELAELMRGTERTRRVPIIFLTAVATDERRRFRGYEAGAVDYLLKPVDAQIVRSKVDIFVELFRQRQELARQRDEHAAVLARLTAHGDNSPLALVELDAGQRIMSWSKGAERLFGWRAAEVAGFNAVEVKWLDAEQAGGFTTLLDEMIGGALPRATRTLRFHSAEGLPLDCECYCSALRDAAGRLFSINLQILDVTDRKRAEETQKLLVGELNHRVKNTLASVQAIATQTLRHSAGPSDFAPTFMGRIHALASAHSLLSGATWQVASLRELIEGQLSIGAIEADRFEADGPSVDLPPEPALHLALVLHELVTNAHKYGALSVPEGRVHLTWEIAEDRLVLNWRERGGPAVSAPARRGFGTALIERSLRADGGSAEPHYEADGIGWTLTLPYMSGARHRGPRLLPRRAQRGGRAAAPSLAELRGKRLLLVEDEALIAFELAAILEDAGVMLVGPVASVDDAVTMIGRKEFDGALVDGNLQGEPADRVAQALSDRTIPFVFVSGYGSEHLPSSFDHVPVVGKPFDAQQLLEAVAGMWSGSHEVAAAGA</sequence>
<keyword evidence="7" id="KW-0067">ATP-binding</keyword>
<dbReference type="Pfam" id="PF00072">
    <property type="entry name" value="Response_reg"/>
    <property type="match status" value="1"/>
</dbReference>
<evidence type="ECO:0000313" key="11">
    <source>
        <dbReference type="Proteomes" id="UP000015525"/>
    </source>
</evidence>
<feature type="modified residue" description="4-aspartylphosphate" evidence="8">
    <location>
        <position position="539"/>
    </location>
</feature>
<accession>T0GC73</accession>
<dbReference type="InterPro" id="IPR011006">
    <property type="entry name" value="CheY-like_superfamily"/>
</dbReference>
<dbReference type="InterPro" id="IPR035965">
    <property type="entry name" value="PAS-like_dom_sf"/>
</dbReference>
<evidence type="ECO:0000256" key="3">
    <source>
        <dbReference type="ARBA" id="ARBA00022553"/>
    </source>
</evidence>
<evidence type="ECO:0000256" key="1">
    <source>
        <dbReference type="ARBA" id="ARBA00000085"/>
    </source>
</evidence>
<dbReference type="Pfam" id="PF07536">
    <property type="entry name" value="HWE_HK"/>
    <property type="match status" value="1"/>
</dbReference>
<comment type="catalytic activity">
    <reaction evidence="1">
        <text>ATP + protein L-histidine = ADP + protein N-phospho-L-histidine.</text>
        <dbReference type="EC" id="2.7.13.3"/>
    </reaction>
</comment>
<protein>
    <recommendedName>
        <fullName evidence="2">histidine kinase</fullName>
        <ecNumber evidence="2">2.7.13.3</ecNumber>
    </recommendedName>
</protein>
<keyword evidence="6" id="KW-0418">Kinase</keyword>
<dbReference type="NCBIfam" id="TIGR00229">
    <property type="entry name" value="sensory_box"/>
    <property type="match status" value="1"/>
</dbReference>
<dbReference type="SUPFAM" id="SSF52172">
    <property type="entry name" value="CheY-like"/>
    <property type="match status" value="2"/>
</dbReference>
<feature type="domain" description="Response regulatory" evidence="9">
    <location>
        <begin position="489"/>
        <end position="599"/>
    </location>
</feature>
<evidence type="ECO:0000313" key="10">
    <source>
        <dbReference type="EMBL" id="EQB01326.1"/>
    </source>
</evidence>
<dbReference type="SMART" id="SM00911">
    <property type="entry name" value="HWE_HK"/>
    <property type="match status" value="1"/>
</dbReference>
<dbReference type="InterPro" id="IPR013656">
    <property type="entry name" value="PAS_4"/>
</dbReference>
<evidence type="ECO:0000256" key="8">
    <source>
        <dbReference type="PROSITE-ProRule" id="PRU00169"/>
    </source>
</evidence>
<evidence type="ECO:0000259" key="9">
    <source>
        <dbReference type="PROSITE" id="PS50110"/>
    </source>
</evidence>
<dbReference type="EC" id="2.7.13.3" evidence="2"/>
<evidence type="ECO:0000256" key="4">
    <source>
        <dbReference type="ARBA" id="ARBA00022679"/>
    </source>
</evidence>
<dbReference type="SUPFAM" id="SSF55874">
    <property type="entry name" value="ATPase domain of HSP90 chaperone/DNA topoisomerase II/histidine kinase"/>
    <property type="match status" value="1"/>
</dbReference>
<dbReference type="Proteomes" id="UP000015525">
    <property type="component" value="Unassembled WGS sequence"/>
</dbReference>
<keyword evidence="11" id="KW-1185">Reference proteome</keyword>
<feature type="domain" description="Response regulatory" evidence="9">
    <location>
        <begin position="7"/>
        <end position="124"/>
    </location>
</feature>
<dbReference type="GO" id="GO:0005524">
    <property type="term" value="F:ATP binding"/>
    <property type="evidence" value="ECO:0007669"/>
    <property type="project" value="UniProtKB-KW"/>
</dbReference>
<keyword evidence="5" id="KW-0547">Nucleotide-binding</keyword>